<reference evidence="2 3" key="1">
    <citation type="submission" date="2009-11" db="EMBL/GenBank/DDBJ databases">
        <title>Annotation of Allomyces macrogynus ATCC 38327.</title>
        <authorList>
            <consortium name="The Broad Institute Genome Sequencing Platform"/>
            <person name="Russ C."/>
            <person name="Cuomo C."/>
            <person name="Burger G."/>
            <person name="Gray M.W."/>
            <person name="Holland P.W.H."/>
            <person name="King N."/>
            <person name="Lang F.B.F."/>
            <person name="Roger A.J."/>
            <person name="Ruiz-Trillo I."/>
            <person name="Young S.K."/>
            <person name="Zeng Q."/>
            <person name="Gargeya S."/>
            <person name="Fitzgerald M."/>
            <person name="Haas B."/>
            <person name="Abouelleil A."/>
            <person name="Alvarado L."/>
            <person name="Arachchi H.M."/>
            <person name="Berlin A."/>
            <person name="Chapman S.B."/>
            <person name="Gearin G."/>
            <person name="Goldberg J."/>
            <person name="Griggs A."/>
            <person name="Gujja S."/>
            <person name="Hansen M."/>
            <person name="Heiman D."/>
            <person name="Howarth C."/>
            <person name="Larimer J."/>
            <person name="Lui A."/>
            <person name="MacDonald P.J.P."/>
            <person name="McCowen C."/>
            <person name="Montmayeur A."/>
            <person name="Murphy C."/>
            <person name="Neiman D."/>
            <person name="Pearson M."/>
            <person name="Priest M."/>
            <person name="Roberts A."/>
            <person name="Saif S."/>
            <person name="Shea T."/>
            <person name="Sisk P."/>
            <person name="Stolte C."/>
            <person name="Sykes S."/>
            <person name="Wortman J."/>
            <person name="Nusbaum C."/>
            <person name="Birren B."/>
        </authorList>
    </citation>
    <scope>NUCLEOTIDE SEQUENCE [LARGE SCALE GENOMIC DNA]</scope>
    <source>
        <strain evidence="2 3">ATCC 38327</strain>
    </source>
</reference>
<keyword evidence="3" id="KW-1185">Reference proteome</keyword>
<sequence>MTSAPPPRPRGLPARLLPLIVAAILLCLLTRGVATQSTTSAPAPSSTPVDCTQCAKCRRGNRSCAIRQMIQTCATTTSFCIAIRRRMPRRAGARRATSTCRARFPRTRRARSRRQFSRCAGTGSAKWASSGTVQTTAPTRLTACACPKRNFAPRVQR</sequence>
<feature type="chain" id="PRO_5005548240" evidence="1">
    <location>
        <begin position="35"/>
        <end position="157"/>
    </location>
</feature>
<reference evidence="3" key="2">
    <citation type="submission" date="2009-11" db="EMBL/GenBank/DDBJ databases">
        <title>The Genome Sequence of Allomyces macrogynus strain ATCC 38327.</title>
        <authorList>
            <consortium name="The Broad Institute Genome Sequencing Platform"/>
            <person name="Russ C."/>
            <person name="Cuomo C."/>
            <person name="Shea T."/>
            <person name="Young S.K."/>
            <person name="Zeng Q."/>
            <person name="Koehrsen M."/>
            <person name="Haas B."/>
            <person name="Borodovsky M."/>
            <person name="Guigo R."/>
            <person name="Alvarado L."/>
            <person name="Berlin A."/>
            <person name="Borenstein D."/>
            <person name="Chen Z."/>
            <person name="Engels R."/>
            <person name="Freedman E."/>
            <person name="Gellesch M."/>
            <person name="Goldberg J."/>
            <person name="Griggs A."/>
            <person name="Gujja S."/>
            <person name="Heiman D."/>
            <person name="Hepburn T."/>
            <person name="Howarth C."/>
            <person name="Jen D."/>
            <person name="Larson L."/>
            <person name="Lewis B."/>
            <person name="Mehta T."/>
            <person name="Park D."/>
            <person name="Pearson M."/>
            <person name="Roberts A."/>
            <person name="Saif S."/>
            <person name="Shenoy N."/>
            <person name="Sisk P."/>
            <person name="Stolte C."/>
            <person name="Sykes S."/>
            <person name="Walk T."/>
            <person name="White J."/>
            <person name="Yandava C."/>
            <person name="Burger G."/>
            <person name="Gray M.W."/>
            <person name="Holland P.W.H."/>
            <person name="King N."/>
            <person name="Lang F.B.F."/>
            <person name="Roger A.J."/>
            <person name="Ruiz-Trillo I."/>
            <person name="Lander E."/>
            <person name="Nusbaum C."/>
        </authorList>
    </citation>
    <scope>NUCLEOTIDE SEQUENCE [LARGE SCALE GENOMIC DNA]</scope>
    <source>
        <strain evidence="3">ATCC 38327</strain>
    </source>
</reference>
<dbReference type="EMBL" id="GG745344">
    <property type="protein sequence ID" value="KNE64508.1"/>
    <property type="molecule type" value="Genomic_DNA"/>
</dbReference>
<proteinExistence type="predicted"/>
<keyword evidence="1" id="KW-0732">Signal</keyword>
<evidence type="ECO:0000313" key="2">
    <source>
        <dbReference type="EMBL" id="KNE64508.1"/>
    </source>
</evidence>
<organism evidence="2 3">
    <name type="scientific">Allomyces macrogynus (strain ATCC 38327)</name>
    <name type="common">Allomyces javanicus var. macrogynus</name>
    <dbReference type="NCBI Taxonomy" id="578462"/>
    <lineage>
        <taxon>Eukaryota</taxon>
        <taxon>Fungi</taxon>
        <taxon>Fungi incertae sedis</taxon>
        <taxon>Blastocladiomycota</taxon>
        <taxon>Blastocladiomycetes</taxon>
        <taxon>Blastocladiales</taxon>
        <taxon>Blastocladiaceae</taxon>
        <taxon>Allomyces</taxon>
    </lineage>
</organism>
<dbReference type="Proteomes" id="UP000054350">
    <property type="component" value="Unassembled WGS sequence"/>
</dbReference>
<dbReference type="AlphaFoldDB" id="A0A0L0SPR1"/>
<name>A0A0L0SPR1_ALLM3</name>
<evidence type="ECO:0000313" key="3">
    <source>
        <dbReference type="Proteomes" id="UP000054350"/>
    </source>
</evidence>
<dbReference type="VEuPathDB" id="FungiDB:AMAG_19175"/>
<accession>A0A0L0SPR1</accession>
<gene>
    <name evidence="2" type="ORF">AMAG_19175</name>
</gene>
<feature type="signal peptide" evidence="1">
    <location>
        <begin position="1"/>
        <end position="34"/>
    </location>
</feature>
<evidence type="ECO:0000256" key="1">
    <source>
        <dbReference type="SAM" id="SignalP"/>
    </source>
</evidence>
<protein>
    <submittedName>
        <fullName evidence="2">Uncharacterized protein</fullName>
    </submittedName>
</protein>